<comment type="caution">
    <text evidence="1">The sequence shown here is derived from an EMBL/GenBank/DDBJ whole genome shotgun (WGS) entry which is preliminary data.</text>
</comment>
<accession>A0ABS4QM22</accession>
<evidence type="ECO:0000313" key="2">
    <source>
        <dbReference type="Proteomes" id="UP001519325"/>
    </source>
</evidence>
<proteinExistence type="predicted"/>
<organism evidence="1 2">
    <name type="scientific">Nocardia goodfellowii</name>
    <dbReference type="NCBI Taxonomy" id="882446"/>
    <lineage>
        <taxon>Bacteria</taxon>
        <taxon>Bacillati</taxon>
        <taxon>Actinomycetota</taxon>
        <taxon>Actinomycetes</taxon>
        <taxon>Mycobacteriales</taxon>
        <taxon>Nocardiaceae</taxon>
        <taxon>Nocardia</taxon>
    </lineage>
</organism>
<dbReference type="RefSeq" id="WP_209894688.1">
    <property type="nucleotide sequence ID" value="NZ_JAGGMR010000001.1"/>
</dbReference>
<dbReference type="Proteomes" id="UP001519325">
    <property type="component" value="Unassembled WGS sequence"/>
</dbReference>
<keyword evidence="2" id="KW-1185">Reference proteome</keyword>
<gene>
    <name evidence="1" type="ORF">BJ987_004985</name>
</gene>
<evidence type="ECO:0000313" key="1">
    <source>
        <dbReference type="EMBL" id="MBP2192084.1"/>
    </source>
</evidence>
<dbReference type="EMBL" id="JAGGMR010000001">
    <property type="protein sequence ID" value="MBP2192084.1"/>
    <property type="molecule type" value="Genomic_DNA"/>
</dbReference>
<protein>
    <submittedName>
        <fullName evidence="1">Uncharacterized protein</fullName>
    </submittedName>
</protein>
<sequence length="251" mass="27524">MNGIHTQAPERTCGPASTIGTHAMLVFGTGADCYLSNLPKFTAPHNFQVMLAVELDERGTRALEADQRTGFAGPHTFVPDEFALTELDPRRAQPRKELRGSLFRGHVHRGGQVLVGEVVADIRQVVHFDEFAPIARRGHERLTHLCFGRPDRLYVAHRICRRPSFDQIVAARLVPGSVTDLLGDPATTDDAHELGFETAQPIILGQRQFTGQRLRAGEIAVAAFGSSAEQPGFLAELAVERQIYLEVADLG</sequence>
<reference evidence="1 2" key="1">
    <citation type="submission" date="2021-03" db="EMBL/GenBank/DDBJ databases">
        <title>Sequencing the genomes of 1000 actinobacteria strains.</title>
        <authorList>
            <person name="Klenk H.-P."/>
        </authorList>
    </citation>
    <scope>NUCLEOTIDE SEQUENCE [LARGE SCALE GENOMIC DNA]</scope>
    <source>
        <strain evidence="1 2">DSM 45516</strain>
    </source>
</reference>
<name>A0ABS4QM22_9NOCA</name>